<feature type="region of interest" description="Disordered" evidence="1">
    <location>
        <begin position="113"/>
        <end position="175"/>
    </location>
</feature>
<dbReference type="HOGENOM" id="CLU_832075_0_0_1"/>
<reference evidence="2 3" key="1">
    <citation type="submission" date="2014-04" db="EMBL/GenBank/DDBJ databases">
        <authorList>
            <consortium name="DOE Joint Genome Institute"/>
            <person name="Kuo A."/>
            <person name="Girlanda M."/>
            <person name="Perotto S."/>
            <person name="Kohler A."/>
            <person name="Nagy L.G."/>
            <person name="Floudas D."/>
            <person name="Copeland A."/>
            <person name="Barry K.W."/>
            <person name="Cichocki N."/>
            <person name="Veneault-Fourrey C."/>
            <person name="LaButti K."/>
            <person name="Lindquist E.A."/>
            <person name="Lipzen A."/>
            <person name="Lundell T."/>
            <person name="Morin E."/>
            <person name="Murat C."/>
            <person name="Sun H."/>
            <person name="Tunlid A."/>
            <person name="Henrissat B."/>
            <person name="Grigoriev I.V."/>
            <person name="Hibbett D.S."/>
            <person name="Martin F."/>
            <person name="Nordberg H.P."/>
            <person name="Cantor M.N."/>
            <person name="Hua S.X."/>
        </authorList>
    </citation>
    <scope>NUCLEOTIDE SEQUENCE [LARGE SCALE GENOMIC DNA]</scope>
    <source>
        <strain evidence="2 3">MUT 4182</strain>
    </source>
</reference>
<sequence length="334" mass="36879">MDFLKISNRQCVASETLFSLLRRVQWSELSLVERGQVLLLLLLACVQVETGRLPDSSTPGRAEHVAQEMTKALNDFTSAIAASDEIGPLDRATSIPIKETTSNVARWIAESNNILTPSSPSGAHDQDVRDIPSQTEDQRLVETRPQSSPRNANIADELAASTSDRRQVADTEQSAIDLSSGAEIRVDSTSAITIDSVLPPEEEDRIFPSPVQQDHSTPSTHDVIPGETLNETSGTTPAAQNVATTAQPPPKKRKRGEVDILDRLQRFRLPQTKSKQPQIRLRKNRRPKLRRLQRKMAATKAQQATEEEEVVDEVDEVDEVEGAGGEGDEREVER</sequence>
<evidence type="ECO:0000256" key="1">
    <source>
        <dbReference type="SAM" id="MobiDB-lite"/>
    </source>
</evidence>
<name>A0A0C3LGS3_9AGAM</name>
<dbReference type="OrthoDB" id="10665149at2759"/>
<feature type="compositionally biased region" description="Basic and acidic residues" evidence="1">
    <location>
        <begin position="124"/>
        <end position="142"/>
    </location>
</feature>
<reference evidence="3" key="2">
    <citation type="submission" date="2015-01" db="EMBL/GenBank/DDBJ databases">
        <title>Evolutionary Origins and Diversification of the Mycorrhizal Mutualists.</title>
        <authorList>
            <consortium name="DOE Joint Genome Institute"/>
            <consortium name="Mycorrhizal Genomics Consortium"/>
            <person name="Kohler A."/>
            <person name="Kuo A."/>
            <person name="Nagy L.G."/>
            <person name="Floudas D."/>
            <person name="Copeland A."/>
            <person name="Barry K.W."/>
            <person name="Cichocki N."/>
            <person name="Veneault-Fourrey C."/>
            <person name="LaButti K."/>
            <person name="Lindquist E.A."/>
            <person name="Lipzen A."/>
            <person name="Lundell T."/>
            <person name="Morin E."/>
            <person name="Murat C."/>
            <person name="Riley R."/>
            <person name="Ohm R."/>
            <person name="Sun H."/>
            <person name="Tunlid A."/>
            <person name="Henrissat B."/>
            <person name="Grigoriev I.V."/>
            <person name="Hibbett D.S."/>
            <person name="Martin F."/>
        </authorList>
    </citation>
    <scope>NUCLEOTIDE SEQUENCE [LARGE SCALE GENOMIC DNA]</scope>
    <source>
        <strain evidence="3">MUT 4182</strain>
    </source>
</reference>
<gene>
    <name evidence="2" type="ORF">M407DRAFT_4155</name>
</gene>
<feature type="compositionally biased region" description="Polar residues" evidence="1">
    <location>
        <begin position="210"/>
        <end position="220"/>
    </location>
</feature>
<feature type="compositionally biased region" description="Basic residues" evidence="1">
    <location>
        <begin position="280"/>
        <end position="294"/>
    </location>
</feature>
<feature type="region of interest" description="Disordered" evidence="1">
    <location>
        <begin position="193"/>
        <end position="334"/>
    </location>
</feature>
<organism evidence="2 3">
    <name type="scientific">Tulasnella calospora MUT 4182</name>
    <dbReference type="NCBI Taxonomy" id="1051891"/>
    <lineage>
        <taxon>Eukaryota</taxon>
        <taxon>Fungi</taxon>
        <taxon>Dikarya</taxon>
        <taxon>Basidiomycota</taxon>
        <taxon>Agaricomycotina</taxon>
        <taxon>Agaricomycetes</taxon>
        <taxon>Cantharellales</taxon>
        <taxon>Tulasnellaceae</taxon>
        <taxon>Tulasnella</taxon>
    </lineage>
</organism>
<protein>
    <submittedName>
        <fullName evidence="2">Uncharacterized protein</fullName>
    </submittedName>
</protein>
<accession>A0A0C3LGS3</accession>
<evidence type="ECO:0000313" key="3">
    <source>
        <dbReference type="Proteomes" id="UP000054248"/>
    </source>
</evidence>
<feature type="compositionally biased region" description="Basic and acidic residues" evidence="1">
    <location>
        <begin position="256"/>
        <end position="265"/>
    </location>
</feature>
<dbReference type="AlphaFoldDB" id="A0A0C3LGS3"/>
<feature type="compositionally biased region" description="Polar residues" evidence="1">
    <location>
        <begin position="229"/>
        <end position="246"/>
    </location>
</feature>
<keyword evidence="3" id="KW-1185">Reference proteome</keyword>
<proteinExistence type="predicted"/>
<evidence type="ECO:0000313" key="2">
    <source>
        <dbReference type="EMBL" id="KIO33173.1"/>
    </source>
</evidence>
<feature type="compositionally biased region" description="Acidic residues" evidence="1">
    <location>
        <begin position="305"/>
        <end position="334"/>
    </location>
</feature>
<dbReference type="Proteomes" id="UP000054248">
    <property type="component" value="Unassembled WGS sequence"/>
</dbReference>
<dbReference type="EMBL" id="KN822950">
    <property type="protein sequence ID" value="KIO33173.1"/>
    <property type="molecule type" value="Genomic_DNA"/>
</dbReference>